<dbReference type="SMART" id="SM00014">
    <property type="entry name" value="acidPPc"/>
    <property type="match status" value="1"/>
</dbReference>
<keyword evidence="1" id="KW-0472">Membrane</keyword>
<feature type="transmembrane region" description="Helical" evidence="1">
    <location>
        <begin position="193"/>
        <end position="210"/>
    </location>
</feature>
<dbReference type="PANTHER" id="PTHR14969:SF13">
    <property type="entry name" value="AT30094P"/>
    <property type="match status" value="1"/>
</dbReference>
<feature type="transmembrane region" description="Helical" evidence="1">
    <location>
        <begin position="115"/>
        <end position="135"/>
    </location>
</feature>
<feature type="transmembrane region" description="Helical" evidence="1">
    <location>
        <begin position="216"/>
        <end position="235"/>
    </location>
</feature>
<gene>
    <name evidence="4" type="ORF">OB914_07025</name>
    <name evidence="3" type="ORF">OB916_05690</name>
</gene>
<proteinExistence type="predicted"/>
<dbReference type="AlphaFoldDB" id="A0AAE3LH99"/>
<dbReference type="SUPFAM" id="SSF48317">
    <property type="entry name" value="Acid phosphatase/Vanadium-dependent haloperoxidase"/>
    <property type="match status" value="1"/>
</dbReference>
<dbReference type="InterPro" id="IPR036938">
    <property type="entry name" value="PAP2/HPO_sf"/>
</dbReference>
<keyword evidence="1" id="KW-1133">Transmembrane helix</keyword>
<feature type="transmembrane region" description="Helical" evidence="1">
    <location>
        <begin position="144"/>
        <end position="163"/>
    </location>
</feature>
<sequence>MRGLGVQSWLRELPDAVIVLFSLVTQLGDVWFLLLIVTVTYWVGPQLPRVDEAIDRRRAAVVLGTVLAGLVVVTVAKELFGLPRPPGAGEAPQTGLVPAGLWPLYEWFSTGSGHGFPSGHAIGSTVAFGGLAWALRTGRPRTRVAIATGLVVVVSISRLVLGLHYLVDVLAGIGVGLVVLAIAIALQEPERVFALGAVVGAVGLMIVGPITDLVLLTGVAAGAALGWYVFADGLVRSPTRRAAAATVVSGVVVAGPLLLLGEVVSLSPEAAGPIAFVGGLAVVAMPLVGERVEKEIRRQNDA</sequence>
<dbReference type="Pfam" id="PF01569">
    <property type="entry name" value="PAP2"/>
    <property type="match status" value="1"/>
</dbReference>
<feature type="transmembrane region" description="Helical" evidence="1">
    <location>
        <begin position="169"/>
        <end position="186"/>
    </location>
</feature>
<feature type="transmembrane region" description="Helical" evidence="1">
    <location>
        <begin position="16"/>
        <end position="43"/>
    </location>
</feature>
<dbReference type="Proteomes" id="UP001209746">
    <property type="component" value="Unassembled WGS sequence"/>
</dbReference>
<feature type="domain" description="Phosphatidic acid phosphatase type 2/haloperoxidase" evidence="2">
    <location>
        <begin position="58"/>
        <end position="184"/>
    </location>
</feature>
<organism evidence="4 6">
    <name type="scientific">Halapricum hydrolyticum</name>
    <dbReference type="NCBI Taxonomy" id="2979991"/>
    <lineage>
        <taxon>Archaea</taxon>
        <taxon>Methanobacteriati</taxon>
        <taxon>Methanobacteriota</taxon>
        <taxon>Stenosarchaea group</taxon>
        <taxon>Halobacteria</taxon>
        <taxon>Halobacteriales</taxon>
        <taxon>Haloarculaceae</taxon>
        <taxon>Halapricum</taxon>
    </lineage>
</organism>
<evidence type="ECO:0000313" key="6">
    <source>
        <dbReference type="Proteomes" id="UP001209746"/>
    </source>
</evidence>
<keyword evidence="1" id="KW-0812">Transmembrane</keyword>
<accession>A0AAE3LH99</accession>
<dbReference type="RefSeq" id="WP_315908318.1">
    <property type="nucleotide sequence ID" value="NZ_JAOPKC010000003.1"/>
</dbReference>
<dbReference type="Gene3D" id="1.20.144.10">
    <property type="entry name" value="Phosphatidic acid phosphatase type 2/haloperoxidase"/>
    <property type="match status" value="1"/>
</dbReference>
<dbReference type="EMBL" id="JAOPKC010000003">
    <property type="protein sequence ID" value="MCU4717555.1"/>
    <property type="molecule type" value="Genomic_DNA"/>
</dbReference>
<comment type="caution">
    <text evidence="4">The sequence shown here is derived from an EMBL/GenBank/DDBJ whole genome shotgun (WGS) entry which is preliminary data.</text>
</comment>
<evidence type="ECO:0000313" key="3">
    <source>
        <dbReference type="EMBL" id="MCU4717555.1"/>
    </source>
</evidence>
<protein>
    <submittedName>
        <fullName evidence="4">Phosphatase PAP2 family protein</fullName>
    </submittedName>
</protein>
<dbReference type="PANTHER" id="PTHR14969">
    <property type="entry name" value="SPHINGOSINE-1-PHOSPHATE PHOSPHOHYDROLASE"/>
    <property type="match status" value="1"/>
</dbReference>
<dbReference type="Proteomes" id="UP001208186">
    <property type="component" value="Unassembled WGS sequence"/>
</dbReference>
<feature type="transmembrane region" description="Helical" evidence="1">
    <location>
        <begin position="242"/>
        <end position="264"/>
    </location>
</feature>
<dbReference type="EMBL" id="JAOPKD010000004">
    <property type="protein sequence ID" value="MCU4726719.1"/>
    <property type="molecule type" value="Genomic_DNA"/>
</dbReference>
<evidence type="ECO:0000313" key="5">
    <source>
        <dbReference type="Proteomes" id="UP001208186"/>
    </source>
</evidence>
<evidence type="ECO:0000313" key="4">
    <source>
        <dbReference type="EMBL" id="MCU4726719.1"/>
    </source>
</evidence>
<feature type="transmembrane region" description="Helical" evidence="1">
    <location>
        <begin position="270"/>
        <end position="289"/>
    </location>
</feature>
<keyword evidence="5" id="KW-1185">Reference proteome</keyword>
<reference evidence="4" key="1">
    <citation type="submission" date="2023-02" db="EMBL/GenBank/DDBJ databases">
        <title>Enrichment on poylsaccharides allowed isolation of novel metabolic and taxonomic groups of Haloarchaea.</title>
        <authorList>
            <person name="Sorokin D.Y."/>
            <person name="Elcheninov A.G."/>
            <person name="Khizhniak T.V."/>
            <person name="Kolganova T.V."/>
            <person name="Kublanov I.V."/>
        </authorList>
    </citation>
    <scope>NUCLEOTIDE SEQUENCE</scope>
    <source>
        <strain evidence="3 5">HArc-curdl5-1</strain>
        <strain evidence="4">HArc-curdl7</strain>
    </source>
</reference>
<evidence type="ECO:0000256" key="1">
    <source>
        <dbReference type="SAM" id="Phobius"/>
    </source>
</evidence>
<evidence type="ECO:0000259" key="2">
    <source>
        <dbReference type="SMART" id="SM00014"/>
    </source>
</evidence>
<feature type="transmembrane region" description="Helical" evidence="1">
    <location>
        <begin position="59"/>
        <end position="76"/>
    </location>
</feature>
<name>A0AAE3LH99_9EURY</name>
<dbReference type="InterPro" id="IPR000326">
    <property type="entry name" value="PAP2/HPO"/>
</dbReference>